<dbReference type="SUPFAM" id="SSF52096">
    <property type="entry name" value="ClpP/crotonase"/>
    <property type="match status" value="1"/>
</dbReference>
<dbReference type="InterPro" id="IPR014748">
    <property type="entry name" value="Enoyl-CoA_hydra_C"/>
</dbReference>
<evidence type="ECO:0000256" key="2">
    <source>
        <dbReference type="ARBA" id="ARBA00005254"/>
    </source>
</evidence>
<reference evidence="7 8" key="1">
    <citation type="journal article" date="2019" name="Int. J. Syst. Evol. Microbiol.">
        <title>The Global Catalogue of Microorganisms (GCM) 10K type strain sequencing project: providing services to taxonomists for standard genome sequencing and annotation.</title>
        <authorList>
            <consortium name="The Broad Institute Genomics Platform"/>
            <consortium name="The Broad Institute Genome Sequencing Center for Infectious Disease"/>
            <person name="Wu L."/>
            <person name="Ma J."/>
        </authorList>
    </citation>
    <scope>NUCLEOTIDE SEQUENCE [LARGE SCALE GENOMIC DNA]</scope>
    <source>
        <strain evidence="7 8">JCM 15503</strain>
    </source>
</reference>
<dbReference type="InterPro" id="IPR018376">
    <property type="entry name" value="Enoyl-CoA_hyd/isom_CS"/>
</dbReference>
<evidence type="ECO:0000256" key="4">
    <source>
        <dbReference type="ARBA" id="ARBA00023098"/>
    </source>
</evidence>
<dbReference type="NCBIfam" id="NF005699">
    <property type="entry name" value="PRK07509.1"/>
    <property type="match status" value="1"/>
</dbReference>
<keyword evidence="5" id="KW-0413">Isomerase</keyword>
<evidence type="ECO:0000256" key="6">
    <source>
        <dbReference type="RuleBase" id="RU003707"/>
    </source>
</evidence>
<comment type="pathway">
    <text evidence="1">Lipid metabolism; fatty acid beta-oxidation.</text>
</comment>
<dbReference type="InterPro" id="IPR029045">
    <property type="entry name" value="ClpP/crotonase-like_dom_sf"/>
</dbReference>
<evidence type="ECO:0000256" key="3">
    <source>
        <dbReference type="ARBA" id="ARBA00022832"/>
    </source>
</evidence>
<comment type="caution">
    <text evidence="7">The sequence shown here is derived from an EMBL/GenBank/DDBJ whole genome shotgun (WGS) entry which is preliminary data.</text>
</comment>
<dbReference type="PANTHER" id="PTHR43149">
    <property type="entry name" value="ENOYL-COA HYDRATASE"/>
    <property type="match status" value="1"/>
</dbReference>
<evidence type="ECO:0000313" key="8">
    <source>
        <dbReference type="Proteomes" id="UP001500279"/>
    </source>
</evidence>
<name>A0ABN1K2W5_9BURK</name>
<dbReference type="Gene3D" id="1.10.12.10">
    <property type="entry name" value="Lyase 2-enoyl-coa Hydratase, Chain A, domain 2"/>
    <property type="match status" value="1"/>
</dbReference>
<accession>A0ABN1K2W5</accession>
<keyword evidence="8" id="KW-1185">Reference proteome</keyword>
<keyword evidence="3" id="KW-0276">Fatty acid metabolism</keyword>
<keyword evidence="4" id="KW-0443">Lipid metabolism</keyword>
<dbReference type="InterPro" id="IPR045002">
    <property type="entry name" value="Ech1-like"/>
</dbReference>
<dbReference type="Gene3D" id="3.90.226.10">
    <property type="entry name" value="2-enoyl-CoA Hydratase, Chain A, domain 1"/>
    <property type="match status" value="1"/>
</dbReference>
<sequence>MTSPTETSARVRLSIDERGIAEVALNRPEKMNALDTAMFEAINRTIAQLAEDKRVRVVVLHGEGRAFCAGLDLASFVAMGESERAQRSHDAGNMNDLAARTHGLANAFQQVAWGWHALPVPVIAAVHGVAYGGGLQVALGADIRLVTPDAKLSVMEIKWGLVPDMAGMALAAGLVRGDQLRELVYTGRVVSGEEAVVLGLATRACADPLAEARTLAAGIATRSPQAIRGAKRLCNLLPQTTPAEVLLAEAREQQKVMGGAQQQEAVRAGMEGRAPLFKDE</sequence>
<dbReference type="EMBL" id="BAAAEW010000018">
    <property type="protein sequence ID" value="GAA0753278.1"/>
    <property type="molecule type" value="Genomic_DNA"/>
</dbReference>
<organism evidence="7 8">
    <name type="scientific">Ideonella azotifigens</name>
    <dbReference type="NCBI Taxonomy" id="513160"/>
    <lineage>
        <taxon>Bacteria</taxon>
        <taxon>Pseudomonadati</taxon>
        <taxon>Pseudomonadota</taxon>
        <taxon>Betaproteobacteria</taxon>
        <taxon>Burkholderiales</taxon>
        <taxon>Sphaerotilaceae</taxon>
        <taxon>Ideonella</taxon>
    </lineage>
</organism>
<dbReference type="CDD" id="cd06558">
    <property type="entry name" value="crotonase-like"/>
    <property type="match status" value="1"/>
</dbReference>
<comment type="similarity">
    <text evidence="2 6">Belongs to the enoyl-CoA hydratase/isomerase family.</text>
</comment>
<protein>
    <submittedName>
        <fullName evidence="7">Crotonase/enoyl-CoA hydratase family protein</fullName>
    </submittedName>
</protein>
<dbReference type="InterPro" id="IPR001753">
    <property type="entry name" value="Enoyl-CoA_hydra/iso"/>
</dbReference>
<proteinExistence type="inferred from homology"/>
<evidence type="ECO:0000256" key="5">
    <source>
        <dbReference type="ARBA" id="ARBA00023235"/>
    </source>
</evidence>
<evidence type="ECO:0000313" key="7">
    <source>
        <dbReference type="EMBL" id="GAA0753278.1"/>
    </source>
</evidence>
<gene>
    <name evidence="7" type="ORF">GCM10009107_28160</name>
</gene>
<dbReference type="PANTHER" id="PTHR43149:SF1">
    <property type="entry name" value="DELTA(3,5)-DELTA(2,4)-DIENOYL-COA ISOMERASE, MITOCHONDRIAL"/>
    <property type="match status" value="1"/>
</dbReference>
<evidence type="ECO:0000256" key="1">
    <source>
        <dbReference type="ARBA" id="ARBA00005005"/>
    </source>
</evidence>
<dbReference type="RefSeq" id="WP_231013105.1">
    <property type="nucleotide sequence ID" value="NZ_BAAAEW010000018.1"/>
</dbReference>
<dbReference type="Pfam" id="PF00378">
    <property type="entry name" value="ECH_1"/>
    <property type="match status" value="1"/>
</dbReference>
<dbReference type="Proteomes" id="UP001500279">
    <property type="component" value="Unassembled WGS sequence"/>
</dbReference>
<dbReference type="PROSITE" id="PS00166">
    <property type="entry name" value="ENOYL_COA_HYDRATASE"/>
    <property type="match status" value="1"/>
</dbReference>